<feature type="transmembrane region" description="Helical" evidence="1">
    <location>
        <begin position="27"/>
        <end position="46"/>
    </location>
</feature>
<keyword evidence="1" id="KW-1133">Transmembrane helix</keyword>
<feature type="domain" description="Cytochrome c oxidase subunit IV bacterial aa3 type" evidence="2">
    <location>
        <begin position="13"/>
        <end position="42"/>
    </location>
</feature>
<dbReference type="RefSeq" id="WP_406856080.1">
    <property type="nucleotide sequence ID" value="NZ_CP157484.1"/>
</dbReference>
<protein>
    <submittedName>
        <fullName evidence="3">Aa3-type cytochrome c oxidase subunit IV</fullName>
    </submittedName>
</protein>
<evidence type="ECO:0000256" key="1">
    <source>
        <dbReference type="SAM" id="Phobius"/>
    </source>
</evidence>
<accession>A0AAU7JFR0</accession>
<proteinExistence type="predicted"/>
<reference evidence="3" key="1">
    <citation type="submission" date="2024-05" db="EMBL/GenBank/DDBJ databases">
        <authorList>
            <person name="Kim S."/>
            <person name="Heo J."/>
            <person name="Choi H."/>
            <person name="Choi Y."/>
            <person name="Kwon S.-W."/>
            <person name="Kim Y."/>
        </authorList>
    </citation>
    <scope>NUCLEOTIDE SEQUENCE</scope>
    <source>
        <strain evidence="3">KACC 23698</strain>
    </source>
</reference>
<sequence>MEQRVAGQPPQVDLEEHERTYRMFVRGCRYVALAVPLILLFIFYWTE</sequence>
<dbReference type="InterPro" id="IPR036596">
    <property type="entry name" value="Cyt-C_aa3_sf"/>
</dbReference>
<dbReference type="Gene3D" id="1.20.5.160">
    <property type="entry name" value="Bacterial aa3 type cytochrome c oxidase subunit IV"/>
    <property type="match status" value="1"/>
</dbReference>
<dbReference type="EMBL" id="CP157484">
    <property type="protein sequence ID" value="XBO39242.1"/>
    <property type="molecule type" value="Genomic_DNA"/>
</dbReference>
<gene>
    <name evidence="3" type="ORF">ABEG18_00160</name>
</gene>
<name>A0AAU7JFR0_9HYPH</name>
<dbReference type="AlphaFoldDB" id="A0AAU7JFR0"/>
<evidence type="ECO:0000313" key="3">
    <source>
        <dbReference type="EMBL" id="XBO39242.1"/>
    </source>
</evidence>
<keyword evidence="1" id="KW-0472">Membrane</keyword>
<evidence type="ECO:0000259" key="2">
    <source>
        <dbReference type="Pfam" id="PF07835"/>
    </source>
</evidence>
<keyword evidence="1" id="KW-0812">Transmembrane</keyword>
<dbReference type="Pfam" id="PF07835">
    <property type="entry name" value="COX4_pro_2"/>
    <property type="match status" value="1"/>
</dbReference>
<dbReference type="SUPFAM" id="SSF81469">
    <property type="entry name" value="Bacterial aa3 type cytochrome c oxidase subunit IV"/>
    <property type="match status" value="1"/>
</dbReference>
<organism evidence="3">
    <name type="scientific">Alsobacter sp. KACC 23698</name>
    <dbReference type="NCBI Taxonomy" id="3149229"/>
    <lineage>
        <taxon>Bacteria</taxon>
        <taxon>Pseudomonadati</taxon>
        <taxon>Pseudomonadota</taxon>
        <taxon>Alphaproteobacteria</taxon>
        <taxon>Hyphomicrobiales</taxon>
        <taxon>Alsobacteraceae</taxon>
        <taxon>Alsobacter</taxon>
    </lineage>
</organism>
<dbReference type="InterPro" id="IPR012422">
    <property type="entry name" value="Cyt_c_oxidase_su4_bac-aa3"/>
</dbReference>